<proteinExistence type="predicted"/>
<sequence length="118" mass="13774">MTKATILAGEPPHRVGGLNKINLSDKRIEDYINKKFTSDQSEVHYLAIVQSGKRGNQTYARTSWYNSPKDNYSRLDRNYRYPNDRYNLQDLLYRSQAQYKLRVSYFVSEGGSGVRKSR</sequence>
<evidence type="ECO:0000313" key="2">
    <source>
        <dbReference type="Proteomes" id="UP000277582"/>
    </source>
</evidence>
<dbReference type="AlphaFoldDB" id="A0A429GWY8"/>
<evidence type="ECO:0000313" key="1">
    <source>
        <dbReference type="EMBL" id="RSN78399.1"/>
    </source>
</evidence>
<gene>
    <name evidence="1" type="ORF">D6D85_01035</name>
</gene>
<keyword evidence="2" id="KW-1185">Reference proteome</keyword>
<reference evidence="1 2" key="1">
    <citation type="submission" date="2018-10" db="EMBL/GenBank/DDBJ databases">
        <title>Co-occurring genomic capacity for anaerobic methane metabolism and dissimilatory sulfite reduction discovered in the Korarchaeota.</title>
        <authorList>
            <person name="Mckay L.J."/>
            <person name="Dlakic M."/>
            <person name="Fields M.W."/>
            <person name="Delmont T.O."/>
            <person name="Eren A.M."/>
            <person name="Jay Z.J."/>
            <person name="Klingelsmith K.B."/>
            <person name="Rusch D.B."/>
            <person name="Inskeep W.P."/>
        </authorList>
    </citation>
    <scope>NUCLEOTIDE SEQUENCE [LARGE SCALE GENOMIC DNA]</scope>
    <source>
        <strain evidence="1 2">MDKW</strain>
    </source>
</reference>
<accession>A0A429GWY8</accession>
<dbReference type="RefSeq" id="WP_125670177.1">
    <property type="nucleotide sequence ID" value="NZ_RCOS01000018.1"/>
</dbReference>
<organism evidence="1 2">
    <name type="scientific">Candidatus Methanodesulfokora washburnensis</name>
    <dbReference type="NCBI Taxonomy" id="2478471"/>
    <lineage>
        <taxon>Archaea</taxon>
        <taxon>Thermoproteota</taxon>
        <taxon>Candidatus Korarchaeia</taxon>
        <taxon>Candidatus Korarchaeia incertae sedis</taxon>
        <taxon>Candidatus Methanodesulfokora</taxon>
    </lineage>
</organism>
<dbReference type="Proteomes" id="UP000277582">
    <property type="component" value="Unassembled WGS sequence"/>
</dbReference>
<name>A0A429GWY8_9CREN</name>
<dbReference type="EMBL" id="RCOS01000018">
    <property type="protein sequence ID" value="RSN78399.1"/>
    <property type="molecule type" value="Genomic_DNA"/>
</dbReference>
<protein>
    <submittedName>
        <fullName evidence="1">Uncharacterized protein</fullName>
    </submittedName>
</protein>
<comment type="caution">
    <text evidence="1">The sequence shown here is derived from an EMBL/GenBank/DDBJ whole genome shotgun (WGS) entry which is preliminary data.</text>
</comment>